<dbReference type="PIRSF" id="PIRSF031773">
    <property type="entry name" value="DevC"/>
    <property type="match status" value="1"/>
</dbReference>
<dbReference type="InterPro" id="IPR005891">
    <property type="entry name" value="DevC"/>
</dbReference>
<feature type="domain" description="ABC3 transporter permease C-terminal" evidence="8">
    <location>
        <begin position="273"/>
        <end position="383"/>
    </location>
</feature>
<evidence type="ECO:0000256" key="5">
    <source>
        <dbReference type="ARBA" id="ARBA00022989"/>
    </source>
</evidence>
<dbReference type="Proteomes" id="UP000001423">
    <property type="component" value="Chromosome"/>
</dbReference>
<evidence type="ECO:0000259" key="8">
    <source>
        <dbReference type="Pfam" id="PF02687"/>
    </source>
</evidence>
<keyword evidence="5 7" id="KW-1133">Transmembrane helix</keyword>
<evidence type="ECO:0000256" key="1">
    <source>
        <dbReference type="ARBA" id="ARBA00004651"/>
    </source>
</evidence>
<keyword evidence="6 7" id="KW-0472">Membrane</keyword>
<dbReference type="OrthoDB" id="180999at2"/>
<organism evidence="9 10">
    <name type="scientific">Prochlorococcus marinus (strain MIT 9313)</name>
    <dbReference type="NCBI Taxonomy" id="74547"/>
    <lineage>
        <taxon>Bacteria</taxon>
        <taxon>Bacillati</taxon>
        <taxon>Cyanobacteriota</taxon>
        <taxon>Cyanophyceae</taxon>
        <taxon>Synechococcales</taxon>
        <taxon>Prochlorococcaceae</taxon>
        <taxon>Prochlorococcus</taxon>
    </lineage>
</organism>
<feature type="transmembrane region" description="Helical" evidence="7">
    <location>
        <begin position="353"/>
        <end position="375"/>
    </location>
</feature>
<feature type="transmembrane region" description="Helical" evidence="7">
    <location>
        <begin position="18"/>
        <end position="38"/>
    </location>
</feature>
<sequence length="391" mass="43410">MHKIPFAWLNVTSDRQKLIFSMLAISFAVFLMLIQIGFKQALVDSNTAFLRLLDYDLVMISKRRYTSFIEQTFPRSTLISTRGVDGVLDSCPLYQTTSIWKPIGQALRRPIRVYAVSTHCRANPFRSAGIDPKLLQQDYSVIADQLSRPEYGSLKPGVEAELDRRRIRIIDEFQLGADFSTDGTLIISDATFLRLFSEQPTGIEGNPRQTLDEVDFGLIQLKKGGDLNHVKKMISQRLAKDVIILTKNEMISNEASYWNNATPIGFLFNLGTIMGFAVGVLIVRNLLTTELEVNASQYATLKAIGHSNRVLQKYVVQQGLLLCCLGLPGGVLLSHVVYDQVSRATGLNMRLNIHVVMVVGLLTLAIGAISGVLAAKKLVQIDPVNILETQG</sequence>
<dbReference type="PANTHER" id="PTHR43738">
    <property type="entry name" value="ABC TRANSPORTER, MEMBRANE PROTEIN"/>
    <property type="match status" value="1"/>
</dbReference>
<dbReference type="eggNOG" id="COG0577">
    <property type="taxonomic scope" value="Bacteria"/>
</dbReference>
<keyword evidence="3" id="KW-1003">Cell membrane</keyword>
<evidence type="ECO:0000313" key="10">
    <source>
        <dbReference type="Proteomes" id="UP000001423"/>
    </source>
</evidence>
<comment type="subcellular location">
    <subcellularLocation>
        <location evidence="1">Cell membrane</location>
        <topology evidence="1">Multi-pass membrane protein</topology>
    </subcellularLocation>
</comment>
<keyword evidence="4 7" id="KW-0812">Transmembrane</keyword>
<dbReference type="PANTHER" id="PTHR43738:SF1">
    <property type="entry name" value="HEMIN TRANSPORT SYSTEM PERMEASE PROTEIN HRTB-RELATED"/>
    <property type="match status" value="1"/>
</dbReference>
<dbReference type="InterPro" id="IPR003838">
    <property type="entry name" value="ABC3_permease_C"/>
</dbReference>
<reference evidence="9 10" key="1">
    <citation type="journal article" date="2003" name="Nature">
        <title>Genome divergence in two Prochlorococcus ecotypes reflects oceanic niche differentiation.</title>
        <authorList>
            <person name="Rocap G."/>
            <person name="Larimer F.W."/>
            <person name="Lamerdin J.E."/>
            <person name="Malfatti S."/>
            <person name="Chain P."/>
            <person name="Ahlgren N.A."/>
            <person name="Arellano A."/>
            <person name="Coleman M."/>
            <person name="Hauser L."/>
            <person name="Hess W.R."/>
            <person name="Johnson Z.I."/>
            <person name="Land M.L."/>
            <person name="Lindell D."/>
            <person name="Post A.F."/>
            <person name="Regala W."/>
            <person name="Shah M."/>
            <person name="Shaw S.L."/>
            <person name="Steglich C."/>
            <person name="Sullivan M.B."/>
            <person name="Ting C.S."/>
            <person name="Tolonen A."/>
            <person name="Webb E.A."/>
            <person name="Zinser E.R."/>
            <person name="Chisholm S.W."/>
        </authorList>
    </citation>
    <scope>NUCLEOTIDE SEQUENCE [LARGE SCALE GENOMIC DNA]</scope>
    <source>
        <strain evidence="10">MIT 9313</strain>
    </source>
</reference>
<dbReference type="GO" id="GO:0005886">
    <property type="term" value="C:plasma membrane"/>
    <property type="evidence" value="ECO:0007669"/>
    <property type="project" value="UniProtKB-SubCell"/>
</dbReference>
<dbReference type="AlphaFoldDB" id="Q7V5I5"/>
<evidence type="ECO:0000313" key="9">
    <source>
        <dbReference type="EMBL" id="CAE21750.1"/>
    </source>
</evidence>
<evidence type="ECO:0000256" key="2">
    <source>
        <dbReference type="ARBA" id="ARBA00022448"/>
    </source>
</evidence>
<dbReference type="RefSeq" id="WP_011130942.1">
    <property type="nucleotide sequence ID" value="NC_005071.1"/>
</dbReference>
<evidence type="ECO:0000256" key="3">
    <source>
        <dbReference type="ARBA" id="ARBA00022475"/>
    </source>
</evidence>
<dbReference type="InterPro" id="IPR051125">
    <property type="entry name" value="ABC-4/HrtB_transporter"/>
</dbReference>
<name>Q7V5I5_PROMM</name>
<accession>Q7V5I5</accession>
<dbReference type="HOGENOM" id="CLU_000604_8_9_3"/>
<keyword evidence="10" id="KW-1185">Reference proteome</keyword>
<evidence type="ECO:0000256" key="4">
    <source>
        <dbReference type="ARBA" id="ARBA00022692"/>
    </source>
</evidence>
<dbReference type="EMBL" id="BX548175">
    <property type="protein sequence ID" value="CAE21750.1"/>
    <property type="molecule type" value="Genomic_DNA"/>
</dbReference>
<protein>
    <submittedName>
        <fullName evidence="9">Possible membrane permease or ABC transporter component</fullName>
    </submittedName>
</protein>
<proteinExistence type="predicted"/>
<feature type="transmembrane region" description="Helical" evidence="7">
    <location>
        <begin position="266"/>
        <end position="287"/>
    </location>
</feature>
<dbReference type="Pfam" id="PF02687">
    <property type="entry name" value="FtsX"/>
    <property type="match status" value="1"/>
</dbReference>
<evidence type="ECO:0000256" key="6">
    <source>
        <dbReference type="ARBA" id="ARBA00023136"/>
    </source>
</evidence>
<feature type="transmembrane region" description="Helical" evidence="7">
    <location>
        <begin position="319"/>
        <end position="338"/>
    </location>
</feature>
<dbReference type="KEGG" id="pmt:PMT_1575"/>
<evidence type="ECO:0000256" key="7">
    <source>
        <dbReference type="SAM" id="Phobius"/>
    </source>
</evidence>
<gene>
    <name evidence="9" type="ordered locus">PMT_1575</name>
</gene>
<keyword evidence="2" id="KW-0813">Transport</keyword>